<evidence type="ECO:0000259" key="7">
    <source>
        <dbReference type="PROSITE" id="PS50850"/>
    </source>
</evidence>
<dbReference type="PANTHER" id="PTHR42718">
    <property type="entry name" value="MAJOR FACILITATOR SUPERFAMILY MULTIDRUG TRANSPORTER MFSC"/>
    <property type="match status" value="1"/>
</dbReference>
<feature type="transmembrane region" description="Helical" evidence="6">
    <location>
        <begin position="510"/>
        <end position="528"/>
    </location>
</feature>
<dbReference type="InterPro" id="IPR011701">
    <property type="entry name" value="MFS"/>
</dbReference>
<organism evidence="8 9">
    <name type="scientific">Didymella pomorum</name>
    <dbReference type="NCBI Taxonomy" id="749634"/>
    <lineage>
        <taxon>Eukaryota</taxon>
        <taxon>Fungi</taxon>
        <taxon>Dikarya</taxon>
        <taxon>Ascomycota</taxon>
        <taxon>Pezizomycotina</taxon>
        <taxon>Dothideomycetes</taxon>
        <taxon>Pleosporomycetidae</taxon>
        <taxon>Pleosporales</taxon>
        <taxon>Pleosporineae</taxon>
        <taxon>Didymellaceae</taxon>
        <taxon>Didymella</taxon>
    </lineage>
</organism>
<feature type="transmembrane region" description="Helical" evidence="6">
    <location>
        <begin position="182"/>
        <end position="201"/>
    </location>
</feature>
<accession>A0A9W8ZGQ0</accession>
<feature type="transmembrane region" description="Helical" evidence="6">
    <location>
        <begin position="386"/>
        <end position="406"/>
    </location>
</feature>
<dbReference type="PROSITE" id="PS50850">
    <property type="entry name" value="MFS"/>
    <property type="match status" value="1"/>
</dbReference>
<dbReference type="InterPro" id="IPR036259">
    <property type="entry name" value="MFS_trans_sf"/>
</dbReference>
<feature type="transmembrane region" description="Helical" evidence="6">
    <location>
        <begin position="412"/>
        <end position="439"/>
    </location>
</feature>
<dbReference type="Gene3D" id="1.20.1720.10">
    <property type="entry name" value="Multidrug resistance protein D"/>
    <property type="match status" value="1"/>
</dbReference>
<dbReference type="GO" id="GO:0022857">
    <property type="term" value="F:transmembrane transporter activity"/>
    <property type="evidence" value="ECO:0007669"/>
    <property type="project" value="InterPro"/>
</dbReference>
<feature type="domain" description="Major facilitator superfamily (MFS) profile" evidence="7">
    <location>
        <begin position="58"/>
        <end position="532"/>
    </location>
</feature>
<comment type="subcellular location">
    <subcellularLocation>
        <location evidence="1">Membrane</location>
        <topology evidence="1">Multi-pass membrane protein</topology>
    </subcellularLocation>
</comment>
<name>A0A9W8ZGQ0_9PLEO</name>
<feature type="transmembrane region" description="Helical" evidence="6">
    <location>
        <begin position="213"/>
        <end position="235"/>
    </location>
</feature>
<dbReference type="SUPFAM" id="SSF103473">
    <property type="entry name" value="MFS general substrate transporter"/>
    <property type="match status" value="2"/>
</dbReference>
<dbReference type="InterPro" id="IPR020846">
    <property type="entry name" value="MFS_dom"/>
</dbReference>
<gene>
    <name evidence="8" type="ORF">N0V91_003323</name>
</gene>
<dbReference type="AlphaFoldDB" id="A0A9W8ZGQ0"/>
<keyword evidence="5 6" id="KW-0472">Membrane</keyword>
<evidence type="ECO:0000256" key="6">
    <source>
        <dbReference type="SAM" id="Phobius"/>
    </source>
</evidence>
<reference evidence="8" key="1">
    <citation type="submission" date="2022-10" db="EMBL/GenBank/DDBJ databases">
        <title>Tapping the CABI collections for fungal endophytes: first genome assemblies for Collariella, Neodidymelliopsis, Ascochyta clinopodiicola, Didymella pomorum, Didymosphaeria variabile, Neocosmospora piperis and Neocucurbitaria cava.</title>
        <authorList>
            <person name="Hill R."/>
        </authorList>
    </citation>
    <scope>NUCLEOTIDE SEQUENCE</scope>
    <source>
        <strain evidence="8">IMI 355091</strain>
    </source>
</reference>
<evidence type="ECO:0000256" key="3">
    <source>
        <dbReference type="ARBA" id="ARBA00022692"/>
    </source>
</evidence>
<feature type="transmembrane region" description="Helical" evidence="6">
    <location>
        <begin position="95"/>
        <end position="112"/>
    </location>
</feature>
<evidence type="ECO:0000313" key="9">
    <source>
        <dbReference type="Proteomes" id="UP001140510"/>
    </source>
</evidence>
<feature type="transmembrane region" description="Helical" evidence="6">
    <location>
        <begin position="279"/>
        <end position="300"/>
    </location>
</feature>
<feature type="transmembrane region" description="Helical" evidence="6">
    <location>
        <begin position="321"/>
        <end position="341"/>
    </location>
</feature>
<dbReference type="Gene3D" id="1.20.1250.20">
    <property type="entry name" value="MFS general substrate transporter like domains"/>
    <property type="match status" value="1"/>
</dbReference>
<dbReference type="GO" id="GO:0016020">
    <property type="term" value="C:membrane"/>
    <property type="evidence" value="ECO:0007669"/>
    <property type="project" value="UniProtKB-SubCell"/>
</dbReference>
<feature type="transmembrane region" description="Helical" evidence="6">
    <location>
        <begin position="361"/>
        <end position="379"/>
    </location>
</feature>
<keyword evidence="4 6" id="KW-1133">Transmembrane helix</keyword>
<evidence type="ECO:0000256" key="2">
    <source>
        <dbReference type="ARBA" id="ARBA00022448"/>
    </source>
</evidence>
<dbReference type="EMBL" id="JAPEVA010000016">
    <property type="protein sequence ID" value="KAJ4408319.1"/>
    <property type="molecule type" value="Genomic_DNA"/>
</dbReference>
<keyword evidence="9" id="KW-1185">Reference proteome</keyword>
<feature type="transmembrane region" description="Helical" evidence="6">
    <location>
        <begin position="247"/>
        <end position="267"/>
    </location>
</feature>
<keyword evidence="2" id="KW-0813">Transport</keyword>
<evidence type="ECO:0000313" key="8">
    <source>
        <dbReference type="EMBL" id="KAJ4408319.1"/>
    </source>
</evidence>
<evidence type="ECO:0000256" key="1">
    <source>
        <dbReference type="ARBA" id="ARBA00004141"/>
    </source>
</evidence>
<dbReference type="PANTHER" id="PTHR42718:SF9">
    <property type="entry name" value="MAJOR FACILITATOR SUPERFAMILY MULTIDRUG TRANSPORTER MFSC"/>
    <property type="match status" value="1"/>
</dbReference>
<evidence type="ECO:0000256" key="5">
    <source>
        <dbReference type="ARBA" id="ARBA00023136"/>
    </source>
</evidence>
<sequence length="538" mass="58337">MDDGFKKPVEIVAKDTEVDDAEKRADVHVDKDGTELVRTHTSASEPGLPFSKARTVALVATVAAAPFLSTMAVQASVIILPTIGEALDIPTSRQQWIVSAYNLTFGCFLLLWGRLADVYGRRLIFIWGSVFFTITSIIPPFITNEIGFDIMRGLQGLAAAAMAPTALGILGVTFPPGRMKDIAFGCFGAGAPLGGIFGNIFGGVVAEYLNWKWVFWIFGMVSAISTLASFFVIPLPPPQPEPTMRNTVDWIGGTLITIGLIILLFALSEGNVVGWRTPWVPSLIVVSLLIILAFGFWQHYLETRTERRPLMKMSIFANRKFTWANVLMGLFFASFNNYLIFATYWFQDFQGLSVIQTTLRFIPNGVTGIMVATVTGFLLSHVRGDYILIFSTFAVSMSSLLFAIPVPENTTYWAYGFPAMVFCVCGADTIFPVLTLFVAKTLPAEDASLGGALITAVGQIGRAIGLALATAVQTALIAKGMGVSVDQVGEEGHGLRPWDPTLKIGIRGTAWFNFGMSVVSLLIVLVFIRGIGVVGGKR</sequence>
<protein>
    <recommendedName>
        <fullName evidence="7">Major facilitator superfamily (MFS) profile domain-containing protein</fullName>
    </recommendedName>
</protein>
<evidence type="ECO:0000256" key="4">
    <source>
        <dbReference type="ARBA" id="ARBA00022989"/>
    </source>
</evidence>
<keyword evidence="3 6" id="KW-0812">Transmembrane</keyword>
<dbReference type="OrthoDB" id="5086884at2759"/>
<feature type="transmembrane region" description="Helical" evidence="6">
    <location>
        <begin position="154"/>
        <end position="175"/>
    </location>
</feature>
<feature type="transmembrane region" description="Helical" evidence="6">
    <location>
        <begin position="124"/>
        <end position="142"/>
    </location>
</feature>
<dbReference type="Pfam" id="PF07690">
    <property type="entry name" value="MFS_1"/>
    <property type="match status" value="1"/>
</dbReference>
<proteinExistence type="predicted"/>
<comment type="caution">
    <text evidence="8">The sequence shown here is derived from an EMBL/GenBank/DDBJ whole genome shotgun (WGS) entry which is preliminary data.</text>
</comment>
<feature type="transmembrane region" description="Helical" evidence="6">
    <location>
        <begin position="56"/>
        <end position="83"/>
    </location>
</feature>
<dbReference type="Proteomes" id="UP001140510">
    <property type="component" value="Unassembled WGS sequence"/>
</dbReference>
<feature type="transmembrane region" description="Helical" evidence="6">
    <location>
        <begin position="451"/>
        <end position="472"/>
    </location>
</feature>